<accession>J3P5B0</accession>
<dbReference type="AlphaFoldDB" id="J3P5B0"/>
<organism evidence="1">
    <name type="scientific">Gaeumannomyces tritici (strain R3-111a-1)</name>
    <name type="common">Wheat and barley take-all root rot fungus</name>
    <name type="synonym">Gaeumannomyces graminis var. tritici</name>
    <dbReference type="NCBI Taxonomy" id="644352"/>
    <lineage>
        <taxon>Eukaryota</taxon>
        <taxon>Fungi</taxon>
        <taxon>Dikarya</taxon>
        <taxon>Ascomycota</taxon>
        <taxon>Pezizomycotina</taxon>
        <taxon>Sordariomycetes</taxon>
        <taxon>Sordariomycetidae</taxon>
        <taxon>Magnaporthales</taxon>
        <taxon>Magnaporthaceae</taxon>
        <taxon>Gaeumannomyces</taxon>
    </lineage>
</organism>
<reference evidence="3" key="1">
    <citation type="submission" date="2010-07" db="EMBL/GenBank/DDBJ databases">
        <title>The genome sequence of Gaeumannomyces graminis var. tritici strain R3-111a-1.</title>
        <authorList>
            <consortium name="The Broad Institute Genome Sequencing Platform"/>
            <person name="Ma L.-J."/>
            <person name="Dead R."/>
            <person name="Young S."/>
            <person name="Zeng Q."/>
            <person name="Koehrsen M."/>
            <person name="Alvarado L."/>
            <person name="Berlin A."/>
            <person name="Chapman S.B."/>
            <person name="Chen Z."/>
            <person name="Freedman E."/>
            <person name="Gellesch M."/>
            <person name="Goldberg J."/>
            <person name="Griggs A."/>
            <person name="Gujja S."/>
            <person name="Heilman E.R."/>
            <person name="Heiman D."/>
            <person name="Hepburn T."/>
            <person name="Howarth C."/>
            <person name="Jen D."/>
            <person name="Larson L."/>
            <person name="Mehta T."/>
            <person name="Neiman D."/>
            <person name="Pearson M."/>
            <person name="Roberts A."/>
            <person name="Saif S."/>
            <person name="Shea T."/>
            <person name="Shenoy N."/>
            <person name="Sisk P."/>
            <person name="Stolte C."/>
            <person name="Sykes S."/>
            <person name="Walk T."/>
            <person name="White J."/>
            <person name="Yandava C."/>
            <person name="Haas B."/>
            <person name="Nusbaum C."/>
            <person name="Birren B."/>
        </authorList>
    </citation>
    <scope>NUCLEOTIDE SEQUENCE [LARGE SCALE GENOMIC DNA]</scope>
    <source>
        <strain evidence="3">R3-111a-1</strain>
    </source>
</reference>
<reference evidence="2" key="5">
    <citation type="submission" date="2018-04" db="UniProtKB">
        <authorList>
            <consortium name="EnsemblFungi"/>
        </authorList>
    </citation>
    <scope>IDENTIFICATION</scope>
    <source>
        <strain evidence="2">R3-111a-1</strain>
    </source>
</reference>
<evidence type="ECO:0000313" key="1">
    <source>
        <dbReference type="EMBL" id="EJT74861.1"/>
    </source>
</evidence>
<sequence length="447" mass="48675">MMGLLWDFHEAACLEPRDRIAALVGLIGEESRLPLDWAAHWTDLYKQAASSAMRNGGNEVKLQLLQHLFEFGPLVAPPGGSYPSRVPDWTKTRRKNLPYHSLRRSVDISGPSSNLPRYSALLAMGFTQETPQIYGALVTLGFTHETLQIYGDALTSTPHDCNVTFAASILQPSQDQDQCAERVIAVLRELFTAIPDAVAHLPTLSSLVKAVARFRYRDVEERTLTLGTALFDDFLENIGQKLPERPSLETVNPLKDLPRVMTDGSLLVLGQLHLGSGSCRGYGLGPEGTQPGDMMVPLWHPNWDCNAPLFRPKDFPRKINAMTMLVVRPTGESCFQHESGSLDEALRQGVLKATVVVAVTHVVIAQANVADETVETQTVAPMATATASTFAGAPGRPAPCATPFLDTSLRGHFVNPSNQEAGPVLLQPPNESLSARAKSPYMIPIAL</sequence>
<dbReference type="EMBL" id="GL385398">
    <property type="protein sequence ID" value="EJT74861.1"/>
    <property type="molecule type" value="Genomic_DNA"/>
</dbReference>
<dbReference type="EnsemblFungi" id="EJT74861">
    <property type="protein sequence ID" value="EJT74861"/>
    <property type="gene ID" value="GGTG_08699"/>
</dbReference>
<dbReference type="VEuPathDB" id="FungiDB:GGTG_08699"/>
<dbReference type="HOGENOM" id="CLU_612564_0_0_1"/>
<reference evidence="2" key="4">
    <citation type="journal article" date="2015" name="G3 (Bethesda)">
        <title>Genome sequences of three phytopathogenic species of the Magnaporthaceae family of fungi.</title>
        <authorList>
            <person name="Okagaki L.H."/>
            <person name="Nunes C.C."/>
            <person name="Sailsbery J."/>
            <person name="Clay B."/>
            <person name="Brown D."/>
            <person name="John T."/>
            <person name="Oh Y."/>
            <person name="Young N."/>
            <person name="Fitzgerald M."/>
            <person name="Haas B.J."/>
            <person name="Zeng Q."/>
            <person name="Young S."/>
            <person name="Adiconis X."/>
            <person name="Fan L."/>
            <person name="Levin J.Z."/>
            <person name="Mitchell T.K."/>
            <person name="Okubara P.A."/>
            <person name="Farman M.L."/>
            <person name="Kohn L.M."/>
            <person name="Birren B."/>
            <person name="Ma L.-J."/>
            <person name="Dean R.A."/>
        </authorList>
    </citation>
    <scope>NUCLEOTIDE SEQUENCE</scope>
    <source>
        <strain evidence="2">R3-111a-1</strain>
    </source>
</reference>
<reference evidence="1" key="2">
    <citation type="submission" date="2010-07" db="EMBL/GenBank/DDBJ databases">
        <authorList>
            <consortium name="The Broad Institute Genome Sequencing Platform"/>
            <consortium name="Broad Institute Genome Sequencing Center for Infectious Disease"/>
            <person name="Ma L.-J."/>
            <person name="Dead R."/>
            <person name="Young S."/>
            <person name="Zeng Q."/>
            <person name="Koehrsen M."/>
            <person name="Alvarado L."/>
            <person name="Berlin A."/>
            <person name="Chapman S.B."/>
            <person name="Chen Z."/>
            <person name="Freedman E."/>
            <person name="Gellesch M."/>
            <person name="Goldberg J."/>
            <person name="Griggs A."/>
            <person name="Gujja S."/>
            <person name="Heilman E.R."/>
            <person name="Heiman D."/>
            <person name="Hepburn T."/>
            <person name="Howarth C."/>
            <person name="Jen D."/>
            <person name="Larson L."/>
            <person name="Mehta T."/>
            <person name="Neiman D."/>
            <person name="Pearson M."/>
            <person name="Roberts A."/>
            <person name="Saif S."/>
            <person name="Shea T."/>
            <person name="Shenoy N."/>
            <person name="Sisk P."/>
            <person name="Stolte C."/>
            <person name="Sykes S."/>
            <person name="Walk T."/>
            <person name="White J."/>
            <person name="Yandava C."/>
            <person name="Haas B."/>
            <person name="Nusbaum C."/>
            <person name="Birren B."/>
        </authorList>
    </citation>
    <scope>NUCLEOTIDE SEQUENCE</scope>
    <source>
        <strain evidence="1">R3-111a-1</strain>
    </source>
</reference>
<dbReference type="Proteomes" id="UP000006039">
    <property type="component" value="Unassembled WGS sequence"/>
</dbReference>
<proteinExistence type="predicted"/>
<dbReference type="GeneID" id="20349157"/>
<protein>
    <submittedName>
        <fullName evidence="1 2">Uncharacterized protein</fullName>
    </submittedName>
</protein>
<dbReference type="OrthoDB" id="2157530at2759"/>
<reference evidence="1" key="3">
    <citation type="submission" date="2010-09" db="EMBL/GenBank/DDBJ databases">
        <title>Annotation of Gaeumannomyces graminis var. tritici R3-111a-1.</title>
        <authorList>
            <consortium name="The Broad Institute Genome Sequencing Platform"/>
            <person name="Ma L.-J."/>
            <person name="Dead R."/>
            <person name="Young S.K."/>
            <person name="Zeng Q."/>
            <person name="Gargeya S."/>
            <person name="Fitzgerald M."/>
            <person name="Haas B."/>
            <person name="Abouelleil A."/>
            <person name="Alvarado L."/>
            <person name="Arachchi H.M."/>
            <person name="Berlin A."/>
            <person name="Brown A."/>
            <person name="Chapman S.B."/>
            <person name="Chen Z."/>
            <person name="Dunbar C."/>
            <person name="Freedman E."/>
            <person name="Gearin G."/>
            <person name="Gellesch M."/>
            <person name="Goldberg J."/>
            <person name="Griggs A."/>
            <person name="Gujja S."/>
            <person name="Heiman D."/>
            <person name="Howarth C."/>
            <person name="Larson L."/>
            <person name="Lui A."/>
            <person name="MacDonald P.J.P."/>
            <person name="Mehta T."/>
            <person name="Montmayeur A."/>
            <person name="Murphy C."/>
            <person name="Neiman D."/>
            <person name="Pearson M."/>
            <person name="Priest M."/>
            <person name="Roberts A."/>
            <person name="Saif S."/>
            <person name="Shea T."/>
            <person name="Shenoy N."/>
            <person name="Sisk P."/>
            <person name="Stolte C."/>
            <person name="Sykes S."/>
            <person name="Yandava C."/>
            <person name="Wortman J."/>
            <person name="Nusbaum C."/>
            <person name="Birren B."/>
        </authorList>
    </citation>
    <scope>NUCLEOTIDE SEQUENCE</scope>
    <source>
        <strain evidence="1">R3-111a-1</strain>
    </source>
</reference>
<keyword evidence="3" id="KW-1185">Reference proteome</keyword>
<evidence type="ECO:0000313" key="2">
    <source>
        <dbReference type="EnsemblFungi" id="EJT74861"/>
    </source>
</evidence>
<dbReference type="STRING" id="644352.J3P5B0"/>
<name>J3P5B0_GAET3</name>
<dbReference type="eggNOG" id="ENOG502T6D4">
    <property type="taxonomic scope" value="Eukaryota"/>
</dbReference>
<dbReference type="RefSeq" id="XP_009224805.1">
    <property type="nucleotide sequence ID" value="XM_009226541.1"/>
</dbReference>
<evidence type="ECO:0000313" key="3">
    <source>
        <dbReference type="Proteomes" id="UP000006039"/>
    </source>
</evidence>
<gene>
    <name evidence="2" type="primary">20349157</name>
    <name evidence="1" type="ORF">GGTG_08699</name>
</gene>